<evidence type="ECO:0000256" key="1">
    <source>
        <dbReference type="SAM" id="MobiDB-lite"/>
    </source>
</evidence>
<evidence type="ECO:0000313" key="2">
    <source>
        <dbReference type="EMBL" id="KAG2554377.1"/>
    </source>
</evidence>
<sequence>MTAQSSSSCTVASLLHVRSSSRNDQVVILKELFHFLMHPSPKLLICWVSTLTNLTPERVAHTLREAWGVLGRQRARRGMSAWSRPEAARTGAWGTSGTCRRESCLGSR</sequence>
<dbReference type="Proteomes" id="UP000823388">
    <property type="component" value="Chromosome 9K"/>
</dbReference>
<keyword evidence="3" id="KW-1185">Reference proteome</keyword>
<proteinExistence type="predicted"/>
<feature type="region of interest" description="Disordered" evidence="1">
    <location>
        <begin position="80"/>
        <end position="108"/>
    </location>
</feature>
<accession>A0A8T0NXM1</accession>
<feature type="compositionally biased region" description="Basic and acidic residues" evidence="1">
    <location>
        <begin position="99"/>
        <end position="108"/>
    </location>
</feature>
<comment type="caution">
    <text evidence="2">The sequence shown here is derived from an EMBL/GenBank/DDBJ whole genome shotgun (WGS) entry which is preliminary data.</text>
</comment>
<name>A0A8T0NXM1_PANVG</name>
<gene>
    <name evidence="2" type="ORF">PVAP13_9KG614201</name>
</gene>
<organism evidence="2 3">
    <name type="scientific">Panicum virgatum</name>
    <name type="common">Blackwell switchgrass</name>
    <dbReference type="NCBI Taxonomy" id="38727"/>
    <lineage>
        <taxon>Eukaryota</taxon>
        <taxon>Viridiplantae</taxon>
        <taxon>Streptophyta</taxon>
        <taxon>Embryophyta</taxon>
        <taxon>Tracheophyta</taxon>
        <taxon>Spermatophyta</taxon>
        <taxon>Magnoliopsida</taxon>
        <taxon>Liliopsida</taxon>
        <taxon>Poales</taxon>
        <taxon>Poaceae</taxon>
        <taxon>PACMAD clade</taxon>
        <taxon>Panicoideae</taxon>
        <taxon>Panicodae</taxon>
        <taxon>Paniceae</taxon>
        <taxon>Panicinae</taxon>
        <taxon>Panicum</taxon>
        <taxon>Panicum sect. Hiantes</taxon>
    </lineage>
</organism>
<reference evidence="2" key="1">
    <citation type="submission" date="2020-05" db="EMBL/GenBank/DDBJ databases">
        <title>WGS assembly of Panicum virgatum.</title>
        <authorList>
            <person name="Lovell J.T."/>
            <person name="Jenkins J."/>
            <person name="Shu S."/>
            <person name="Juenger T.E."/>
            <person name="Schmutz J."/>
        </authorList>
    </citation>
    <scope>NUCLEOTIDE SEQUENCE</scope>
    <source>
        <strain evidence="2">AP13</strain>
    </source>
</reference>
<dbReference type="EMBL" id="CM029053">
    <property type="protein sequence ID" value="KAG2554377.1"/>
    <property type="molecule type" value="Genomic_DNA"/>
</dbReference>
<dbReference type="AlphaFoldDB" id="A0A8T0NXM1"/>
<evidence type="ECO:0000313" key="3">
    <source>
        <dbReference type="Proteomes" id="UP000823388"/>
    </source>
</evidence>
<protein>
    <submittedName>
        <fullName evidence="2">Uncharacterized protein</fullName>
    </submittedName>
</protein>